<gene>
    <name evidence="2" type="ORF">AWB67_05873</name>
</gene>
<dbReference type="InterPro" id="IPR008878">
    <property type="entry name" value="Transposase_IS66_Orf2"/>
</dbReference>
<reference evidence="2" key="1">
    <citation type="submission" date="2016-01" db="EMBL/GenBank/DDBJ databases">
        <authorList>
            <person name="Peeters C."/>
        </authorList>
    </citation>
    <scope>NUCLEOTIDE SEQUENCE [LARGE SCALE GENOMIC DNA]</scope>
    <source>
        <strain evidence="2">LMG 22937</strain>
    </source>
</reference>
<evidence type="ECO:0000313" key="3">
    <source>
        <dbReference type="Proteomes" id="UP000054925"/>
    </source>
</evidence>
<keyword evidence="3" id="KW-1185">Reference proteome</keyword>
<protein>
    <submittedName>
        <fullName evidence="2">IS66 Orf2 like protein</fullName>
    </submittedName>
</protein>
<proteinExistence type="predicted"/>
<accession>A0A158KMB2</accession>
<evidence type="ECO:0000256" key="1">
    <source>
        <dbReference type="SAM" id="MobiDB-lite"/>
    </source>
</evidence>
<feature type="compositionally biased region" description="Basic and acidic residues" evidence="1">
    <location>
        <begin position="139"/>
        <end position="155"/>
    </location>
</feature>
<dbReference type="PANTHER" id="PTHR36455:SF1">
    <property type="entry name" value="BLR8292 PROTEIN"/>
    <property type="match status" value="1"/>
</dbReference>
<name>A0A158KMB2_9BURK</name>
<dbReference type="NCBIfam" id="NF033819">
    <property type="entry name" value="IS66_TnpB"/>
    <property type="match status" value="1"/>
</dbReference>
<dbReference type="EMBL" id="FCOL02000063">
    <property type="protein sequence ID" value="SAL81541.1"/>
    <property type="molecule type" value="Genomic_DNA"/>
</dbReference>
<dbReference type="Proteomes" id="UP000054925">
    <property type="component" value="Unassembled WGS sequence"/>
</dbReference>
<feature type="region of interest" description="Disordered" evidence="1">
    <location>
        <begin position="136"/>
        <end position="173"/>
    </location>
</feature>
<dbReference type="Pfam" id="PF05717">
    <property type="entry name" value="TnpB_IS66"/>
    <property type="match status" value="1"/>
</dbReference>
<dbReference type="AlphaFoldDB" id="A0A158KMB2"/>
<comment type="caution">
    <text evidence="2">The sequence shown here is derived from an EMBL/GenBank/DDBJ whole genome shotgun (WGS) entry which is preliminary data.</text>
</comment>
<evidence type="ECO:0000313" key="2">
    <source>
        <dbReference type="EMBL" id="SAL81541.1"/>
    </source>
</evidence>
<organism evidence="2 3">
    <name type="scientific">Caballeronia terrestris</name>
    <dbReference type="NCBI Taxonomy" id="1226301"/>
    <lineage>
        <taxon>Bacteria</taxon>
        <taxon>Pseudomonadati</taxon>
        <taxon>Pseudomonadota</taxon>
        <taxon>Betaproteobacteria</taxon>
        <taxon>Burkholderiales</taxon>
        <taxon>Burkholderiaceae</taxon>
        <taxon>Caballeronia</taxon>
    </lineage>
</organism>
<dbReference type="PANTHER" id="PTHR36455">
    <property type="match status" value="1"/>
</dbReference>
<sequence>MATQLGPRIDEHPDNVYVFRGRRGDLVKILWATEDRIWLLAKRLERGRFIWPQTDGGKVHLTCAQLSTLLEGIDWRQPRRTAALSTPRCSHRRIREQRDLLAVIAFNESLHESPGLNALIQFKRSMRFHTGSTPWRPSEFLHSRSNRDQRPDRSRSASPAATTIEPKRRVSSQQGVAVHGVCKPYSRFLARTGLALKGKAKSPDCQFCHPCVSSDSISASMVTARNISDLLQQLHR</sequence>